<dbReference type="Pfam" id="PF00115">
    <property type="entry name" value="COX1"/>
    <property type="match status" value="1"/>
</dbReference>
<proteinExistence type="inferred from homology"/>
<keyword evidence="12 14" id="KW-0496">Mitochondrion</keyword>
<evidence type="ECO:0000256" key="13">
    <source>
        <dbReference type="ARBA" id="ARBA00049512"/>
    </source>
</evidence>
<dbReference type="Gene3D" id="1.20.210.10">
    <property type="entry name" value="Cytochrome c oxidase-like, subunit I domain"/>
    <property type="match status" value="1"/>
</dbReference>
<gene>
    <name evidence="17" type="primary">COX1</name>
</gene>
<comment type="pathway">
    <text evidence="3 14">Energy metabolism; oxidative phosphorylation.</text>
</comment>
<name>C0SST5_9HEMI</name>
<keyword evidence="7 14" id="KW-0679">Respiratory chain</keyword>
<evidence type="ECO:0000256" key="2">
    <source>
        <dbReference type="ARBA" id="ARBA00004448"/>
    </source>
</evidence>
<evidence type="ECO:0000256" key="11">
    <source>
        <dbReference type="ARBA" id="ARBA00022982"/>
    </source>
</evidence>
<geneLocation type="mitochondrion" evidence="17"/>
<comment type="function">
    <text evidence="14">Component of the cytochrome c oxidase, the last enzyme in the mitochondrial electron transport chain which drives oxidative phosphorylation. The respiratory chain contains 3 multisubunit complexes succinate dehydrogenase (complex II, CII), ubiquinol-cytochrome c oxidoreductase (cytochrome b-c1 complex, complex III, CIII) and cytochrome c oxidase (complex IV, CIV), that cooperate to transfer electrons derived from NADH and succinate to molecular oxygen, creating an electrochemical gradient over the inner membrane that drives transmembrane transport and the ATP synthase. Cytochrome c oxidase is the component of the respiratory chain that catalyzes the reduction of oxygen to water. Electrons originating from reduced cytochrome c in the intermembrane space (IMS) are transferred via the dinuclear copper A center (CU(A)) of subunit 2 and heme A of subunit 1 to the active site in subunit 1, a binuclear center (BNC) formed by heme A3 and copper B (CU(B)). The BNC reduces molecular oxygen to 2 water molecules using 4 electrons from cytochrome c in the IMS and 4 protons from the mitochondrial matrix.</text>
</comment>
<dbReference type="GO" id="GO:0046872">
    <property type="term" value="F:metal ion binding"/>
    <property type="evidence" value="ECO:0007669"/>
    <property type="project" value="UniProtKB-KW"/>
</dbReference>
<keyword evidence="14" id="KW-0186">Copper</keyword>
<dbReference type="GO" id="GO:0004129">
    <property type="term" value="F:cytochrome-c oxidase activity"/>
    <property type="evidence" value="ECO:0007669"/>
    <property type="project" value="UniProtKB-EC"/>
</dbReference>
<dbReference type="EMBL" id="AB439524">
    <property type="protein sequence ID" value="BAH47511.1"/>
    <property type="molecule type" value="Genomic_DNA"/>
</dbReference>
<keyword evidence="15" id="KW-1133">Transmembrane helix</keyword>
<comment type="similarity">
    <text evidence="4 14">Belongs to the heme-copper respiratory oxidase family.</text>
</comment>
<dbReference type="EC" id="7.1.1.9" evidence="14"/>
<keyword evidence="9 14" id="KW-0999">Mitochondrion inner membrane</keyword>
<comment type="cofactor">
    <cofactor evidence="1">
        <name>heme</name>
        <dbReference type="ChEBI" id="CHEBI:30413"/>
    </cofactor>
</comment>
<keyword evidence="8 14" id="KW-0479">Metal-binding</keyword>
<feature type="transmembrane region" description="Helical" evidence="15">
    <location>
        <begin position="203"/>
        <end position="229"/>
    </location>
</feature>
<feature type="transmembrane region" description="Helical" evidence="15">
    <location>
        <begin position="60"/>
        <end position="81"/>
    </location>
</feature>
<dbReference type="GO" id="GO:0020037">
    <property type="term" value="F:heme binding"/>
    <property type="evidence" value="ECO:0007669"/>
    <property type="project" value="InterPro"/>
</dbReference>
<sequence>YILILPGFGIMSQIMNQETNKIKNFSKLNMIFAMLTISLMGFIVWSHHMFTIGIDINTQMYFMTTTMIIAIPTGIKIFSWLMTINGFKQNSVMIMWSMGFLVMFTIGGLTGIILSNSIIDINLHDSYYVVAHFHYVLSMGVIFSIISSLIFWLPLLTNFNFNNNWMMINFINIISSTNLTFFPQHFLGLNGMPRRYIIYSDFIIFWNNLSSLGSMMTIMFIFMFIYSIIELLNSKRKIIFIIKSNNNEWKNNYPILSHTNKESMFMFNKI</sequence>
<dbReference type="GO" id="GO:0005743">
    <property type="term" value="C:mitochondrial inner membrane"/>
    <property type="evidence" value="ECO:0007669"/>
    <property type="project" value="UniProtKB-SubCell"/>
</dbReference>
<dbReference type="InterPro" id="IPR036927">
    <property type="entry name" value="Cyt_c_oxase-like_su1_sf"/>
</dbReference>
<dbReference type="PANTHER" id="PTHR10422">
    <property type="entry name" value="CYTOCHROME C OXIDASE SUBUNIT 1"/>
    <property type="match status" value="1"/>
</dbReference>
<dbReference type="AlphaFoldDB" id="C0SST5"/>
<keyword evidence="14 15" id="KW-0472">Membrane</keyword>
<feature type="transmembrane region" description="Helical" evidence="15">
    <location>
        <begin position="133"/>
        <end position="153"/>
    </location>
</feature>
<evidence type="ECO:0000256" key="3">
    <source>
        <dbReference type="ARBA" id="ARBA00004673"/>
    </source>
</evidence>
<keyword evidence="14" id="KW-0813">Transport</keyword>
<accession>C0SST5</accession>
<evidence type="ECO:0000256" key="5">
    <source>
        <dbReference type="ARBA" id="ARBA00011164"/>
    </source>
</evidence>
<evidence type="ECO:0000259" key="16">
    <source>
        <dbReference type="PROSITE" id="PS50855"/>
    </source>
</evidence>
<evidence type="ECO:0000256" key="8">
    <source>
        <dbReference type="ARBA" id="ARBA00022723"/>
    </source>
</evidence>
<evidence type="ECO:0000256" key="12">
    <source>
        <dbReference type="ARBA" id="ARBA00023128"/>
    </source>
</evidence>
<comment type="subcellular location">
    <subcellularLocation>
        <location evidence="2 14">Mitochondrion inner membrane</location>
        <topology evidence="2 14">Multi-pass membrane protein</topology>
    </subcellularLocation>
</comment>
<dbReference type="PROSITE" id="PS50855">
    <property type="entry name" value="COX1"/>
    <property type="match status" value="1"/>
</dbReference>
<comment type="subunit">
    <text evidence="5">Component of the cytochrome c oxidase (complex IV, CIV), a multisubunit enzyme composed of a catalytic core of 3 subunits and several supernumerary subunits. The complex exists as a monomer or a dimer and forms supercomplexes (SCs) in the inner mitochondrial membrane with ubiquinol-cytochrome c oxidoreductase (cytochrome b-c1 complex, complex III, CIII).</text>
</comment>
<comment type="catalytic activity">
    <reaction evidence="13">
        <text>4 Fe(II)-[cytochrome c] + O2 + 8 H(+)(in) = 4 Fe(III)-[cytochrome c] + 2 H2O + 4 H(+)(out)</text>
        <dbReference type="Rhea" id="RHEA:11436"/>
        <dbReference type="Rhea" id="RHEA-COMP:10350"/>
        <dbReference type="Rhea" id="RHEA-COMP:14399"/>
        <dbReference type="ChEBI" id="CHEBI:15377"/>
        <dbReference type="ChEBI" id="CHEBI:15378"/>
        <dbReference type="ChEBI" id="CHEBI:15379"/>
        <dbReference type="ChEBI" id="CHEBI:29033"/>
        <dbReference type="ChEBI" id="CHEBI:29034"/>
        <dbReference type="EC" id="7.1.1.9"/>
    </reaction>
    <physiologicalReaction direction="left-to-right" evidence="13">
        <dbReference type="Rhea" id="RHEA:11437"/>
    </physiologicalReaction>
</comment>
<evidence type="ECO:0000256" key="1">
    <source>
        <dbReference type="ARBA" id="ARBA00001971"/>
    </source>
</evidence>
<keyword evidence="14" id="KW-0408">Iron</keyword>
<dbReference type="GO" id="GO:0015990">
    <property type="term" value="P:electron transport coupled proton transport"/>
    <property type="evidence" value="ECO:0007669"/>
    <property type="project" value="TreeGrafter"/>
</dbReference>
<reference evidence="17" key="1">
    <citation type="journal article" date="2009" name="Genes Genet. Syst.">
        <title>Mitochondrial phylogeny certified PGL (Paternal Genome Loss) is of single origin and haplodiploidy sensu stricto (arrhenotoky) did not evolve from PGL in the scale insects (Hemiptera: Coccoidea).</title>
        <authorList>
            <person name="Yokogawa T."/>
            <person name="Yahara T."/>
        </authorList>
    </citation>
    <scope>NUCLEOTIDE SEQUENCE</scope>
    <source>
        <strain evidence="17">#199</strain>
    </source>
</reference>
<evidence type="ECO:0000256" key="15">
    <source>
        <dbReference type="SAM" id="Phobius"/>
    </source>
</evidence>
<evidence type="ECO:0000256" key="7">
    <source>
        <dbReference type="ARBA" id="ARBA00022660"/>
    </source>
</evidence>
<evidence type="ECO:0000256" key="9">
    <source>
        <dbReference type="ARBA" id="ARBA00022792"/>
    </source>
</evidence>
<keyword evidence="11 14" id="KW-0249">Electron transport</keyword>
<evidence type="ECO:0000256" key="4">
    <source>
        <dbReference type="ARBA" id="ARBA00009578"/>
    </source>
</evidence>
<dbReference type="PRINTS" id="PR01165">
    <property type="entry name" value="CYCOXIDASEI"/>
</dbReference>
<dbReference type="GO" id="GO:0006123">
    <property type="term" value="P:mitochondrial electron transport, cytochrome c to oxygen"/>
    <property type="evidence" value="ECO:0007669"/>
    <property type="project" value="TreeGrafter"/>
</dbReference>
<dbReference type="UniPathway" id="UPA00705"/>
<keyword evidence="10" id="KW-1278">Translocase</keyword>
<feature type="domain" description="Cytochrome oxidase subunit I profile" evidence="16">
    <location>
        <begin position="1"/>
        <end position="270"/>
    </location>
</feature>
<feature type="transmembrane region" description="Helical" evidence="15">
    <location>
        <begin position="28"/>
        <end position="48"/>
    </location>
</feature>
<evidence type="ECO:0000256" key="14">
    <source>
        <dbReference type="RuleBase" id="RU000369"/>
    </source>
</evidence>
<evidence type="ECO:0000256" key="10">
    <source>
        <dbReference type="ARBA" id="ARBA00022967"/>
    </source>
</evidence>
<evidence type="ECO:0000256" key="6">
    <source>
        <dbReference type="ARBA" id="ARBA00015947"/>
    </source>
</evidence>
<keyword evidence="14" id="KW-0349">Heme</keyword>
<feature type="transmembrane region" description="Helical" evidence="15">
    <location>
        <begin position="165"/>
        <end position="183"/>
    </location>
</feature>
<protein>
    <recommendedName>
        <fullName evidence="6 14">Cytochrome c oxidase subunit 1</fullName>
        <ecNumber evidence="14">7.1.1.9</ecNumber>
    </recommendedName>
</protein>
<dbReference type="InterPro" id="IPR023616">
    <property type="entry name" value="Cyt_c_oxase-like_su1_dom"/>
</dbReference>
<feature type="transmembrane region" description="Helical" evidence="15">
    <location>
        <begin position="93"/>
        <end position="113"/>
    </location>
</feature>
<dbReference type="SUPFAM" id="SSF81442">
    <property type="entry name" value="Cytochrome c oxidase subunit I-like"/>
    <property type="match status" value="1"/>
</dbReference>
<evidence type="ECO:0000313" key="17">
    <source>
        <dbReference type="EMBL" id="BAH47511.1"/>
    </source>
</evidence>
<organism evidence="17">
    <name type="scientific">Melanaspis sp. TY199</name>
    <dbReference type="NCBI Taxonomy" id="535985"/>
    <lineage>
        <taxon>Eukaryota</taxon>
        <taxon>Metazoa</taxon>
        <taxon>Ecdysozoa</taxon>
        <taxon>Arthropoda</taxon>
        <taxon>Hexapoda</taxon>
        <taxon>Insecta</taxon>
        <taxon>Pterygota</taxon>
        <taxon>Neoptera</taxon>
        <taxon>Paraneoptera</taxon>
        <taxon>Hemiptera</taxon>
        <taxon>Sternorrhyncha</taxon>
        <taxon>Coccoidea</taxon>
        <taxon>Diaspididae</taxon>
        <taxon>Melanaspis</taxon>
    </lineage>
</organism>
<dbReference type="PANTHER" id="PTHR10422:SF18">
    <property type="entry name" value="CYTOCHROME C OXIDASE SUBUNIT 1"/>
    <property type="match status" value="1"/>
</dbReference>
<keyword evidence="14 15" id="KW-0812">Transmembrane</keyword>
<feature type="non-terminal residue" evidence="17">
    <location>
        <position position="1"/>
    </location>
</feature>
<dbReference type="InterPro" id="IPR000883">
    <property type="entry name" value="Cyt_C_Oxase_1"/>
</dbReference>